<evidence type="ECO:0000313" key="5">
    <source>
        <dbReference type="EMBL" id="MDQ0893489.1"/>
    </source>
</evidence>
<reference evidence="5 6" key="1">
    <citation type="submission" date="2023-07" db="EMBL/GenBank/DDBJ databases">
        <title>Comparative genomics of wheat-associated soil bacteria to identify genetic determinants of phenazine resistance.</title>
        <authorList>
            <person name="Mouncey N."/>
        </authorList>
    </citation>
    <scope>NUCLEOTIDE SEQUENCE [LARGE SCALE GENOMIC DNA]</scope>
    <source>
        <strain evidence="5 6">V3I3</strain>
    </source>
</reference>
<dbReference type="Gene3D" id="2.20.230.10">
    <property type="entry name" value="Resuscitation-promoting factor rpfb"/>
    <property type="match status" value="1"/>
</dbReference>
<name>A0ABU0R5Z3_9MICO</name>
<keyword evidence="3" id="KW-1133">Transmembrane helix</keyword>
<dbReference type="Pfam" id="PF07501">
    <property type="entry name" value="G5"/>
    <property type="match status" value="1"/>
</dbReference>
<comment type="caution">
    <text evidence="5">The sequence shown here is derived from an EMBL/GenBank/DDBJ whole genome shotgun (WGS) entry which is preliminary data.</text>
</comment>
<keyword evidence="6" id="KW-1185">Reference proteome</keyword>
<organism evidence="5 6">
    <name type="scientific">Agromyces ramosus</name>
    <dbReference type="NCBI Taxonomy" id="33879"/>
    <lineage>
        <taxon>Bacteria</taxon>
        <taxon>Bacillati</taxon>
        <taxon>Actinomycetota</taxon>
        <taxon>Actinomycetes</taxon>
        <taxon>Micrococcales</taxon>
        <taxon>Microbacteriaceae</taxon>
        <taxon>Agromyces</taxon>
    </lineage>
</organism>
<feature type="domain" description="G5" evidence="4">
    <location>
        <begin position="67"/>
        <end position="147"/>
    </location>
</feature>
<protein>
    <recommendedName>
        <fullName evidence="4">G5 domain-containing protein</fullName>
    </recommendedName>
</protein>
<gene>
    <name evidence="5" type="ORF">QFZ26_001044</name>
</gene>
<dbReference type="EMBL" id="JAUSYY010000001">
    <property type="protein sequence ID" value="MDQ0893489.1"/>
    <property type="molecule type" value="Genomic_DNA"/>
</dbReference>
<keyword evidence="3" id="KW-0812">Transmembrane</keyword>
<feature type="transmembrane region" description="Helical" evidence="3">
    <location>
        <begin position="28"/>
        <end position="48"/>
    </location>
</feature>
<evidence type="ECO:0000256" key="1">
    <source>
        <dbReference type="ARBA" id="ARBA00022729"/>
    </source>
</evidence>
<sequence length="212" mass="21813">MGILDENRPKQRMPGAGRVRKQGGPVRVGAALVAMVVSVALLAGCVAADQDDAGGRTKSATSEPTPTSMRTVKQEETREAVPFTSTTIAEPSLDIGTLVVATPGQDGERVITYEVVYEEGREVGRTVVSDVVSVAPVQEIRAEGSRVPPPPPPPVPAGGCDPNYSGPCVPVAFDVDCAGGSGDGPAYVSGPVQIIGDDPYDLDRDGDGIACD</sequence>
<evidence type="ECO:0000259" key="4">
    <source>
        <dbReference type="PROSITE" id="PS51109"/>
    </source>
</evidence>
<keyword evidence="1" id="KW-0732">Signal</keyword>
<proteinExistence type="predicted"/>
<dbReference type="RefSeq" id="WP_307039949.1">
    <property type="nucleotide sequence ID" value="NZ_JAUSYY010000001.1"/>
</dbReference>
<accession>A0ABU0R5Z3</accession>
<dbReference type="PROSITE" id="PS51109">
    <property type="entry name" value="G5"/>
    <property type="match status" value="1"/>
</dbReference>
<keyword evidence="3" id="KW-0472">Membrane</keyword>
<evidence type="ECO:0000313" key="6">
    <source>
        <dbReference type="Proteomes" id="UP001239083"/>
    </source>
</evidence>
<dbReference type="SMART" id="SM01208">
    <property type="entry name" value="G5"/>
    <property type="match status" value="1"/>
</dbReference>
<feature type="region of interest" description="Disordered" evidence="2">
    <location>
        <begin position="1"/>
        <end position="22"/>
    </location>
</feature>
<evidence type="ECO:0000256" key="2">
    <source>
        <dbReference type="SAM" id="MobiDB-lite"/>
    </source>
</evidence>
<dbReference type="Proteomes" id="UP001239083">
    <property type="component" value="Unassembled WGS sequence"/>
</dbReference>
<dbReference type="InterPro" id="IPR011098">
    <property type="entry name" value="G5_dom"/>
</dbReference>
<evidence type="ECO:0000256" key="3">
    <source>
        <dbReference type="SAM" id="Phobius"/>
    </source>
</evidence>